<evidence type="ECO:0000256" key="3">
    <source>
        <dbReference type="ARBA" id="ARBA00011233"/>
    </source>
</evidence>
<dbReference type="EMBL" id="BMNI01000001">
    <property type="protein sequence ID" value="GGO84899.1"/>
    <property type="molecule type" value="Genomic_DNA"/>
</dbReference>
<dbReference type="InterPro" id="IPR013785">
    <property type="entry name" value="Aldolase_TIM"/>
</dbReference>
<comment type="similarity">
    <text evidence="2">Belongs to the KHG/KDPG aldolase family.</text>
</comment>
<dbReference type="RefSeq" id="WP_188782267.1">
    <property type="nucleotide sequence ID" value="NZ_BMNI01000001.1"/>
</dbReference>
<evidence type="ECO:0000256" key="4">
    <source>
        <dbReference type="ARBA" id="ARBA00023239"/>
    </source>
</evidence>
<gene>
    <name evidence="6" type="primary">eda</name>
    <name evidence="6" type="ORF">GCM10011584_03570</name>
</gene>
<comment type="pathway">
    <text evidence="1">Carbohydrate acid metabolism.</text>
</comment>
<evidence type="ECO:0000313" key="6">
    <source>
        <dbReference type="EMBL" id="GGO84899.1"/>
    </source>
</evidence>
<accession>A0ABQ2N6F0</accession>
<reference evidence="7" key="1">
    <citation type="journal article" date="2019" name="Int. J. Syst. Evol. Microbiol.">
        <title>The Global Catalogue of Microorganisms (GCM) 10K type strain sequencing project: providing services to taxonomists for standard genome sequencing and annotation.</title>
        <authorList>
            <consortium name="The Broad Institute Genomics Platform"/>
            <consortium name="The Broad Institute Genome Sequencing Center for Infectious Disease"/>
            <person name="Wu L."/>
            <person name="Ma J."/>
        </authorList>
    </citation>
    <scope>NUCLEOTIDE SEQUENCE [LARGE SCALE GENOMIC DNA]</scope>
    <source>
        <strain evidence="7">CGMCC 4.7371</strain>
    </source>
</reference>
<evidence type="ECO:0000256" key="5">
    <source>
        <dbReference type="ARBA" id="ARBA00023277"/>
    </source>
</evidence>
<dbReference type="SUPFAM" id="SSF51569">
    <property type="entry name" value="Aldolase"/>
    <property type="match status" value="1"/>
</dbReference>
<dbReference type="InterPro" id="IPR000887">
    <property type="entry name" value="Aldlse_KDPG_KHG"/>
</dbReference>
<organism evidence="6 7">
    <name type="scientific">Nocardioides phosphati</name>
    <dbReference type="NCBI Taxonomy" id="1867775"/>
    <lineage>
        <taxon>Bacteria</taxon>
        <taxon>Bacillati</taxon>
        <taxon>Actinomycetota</taxon>
        <taxon>Actinomycetes</taxon>
        <taxon>Propionibacteriales</taxon>
        <taxon>Nocardioidaceae</taxon>
        <taxon>Nocardioides</taxon>
    </lineage>
</organism>
<dbReference type="PANTHER" id="PTHR30246">
    <property type="entry name" value="2-KETO-3-DEOXY-6-PHOSPHOGLUCONATE ALDOLASE"/>
    <property type="match status" value="1"/>
</dbReference>
<keyword evidence="5" id="KW-0119">Carbohydrate metabolism</keyword>
<dbReference type="Proteomes" id="UP000655410">
    <property type="component" value="Unassembled WGS sequence"/>
</dbReference>
<comment type="caution">
    <text evidence="6">The sequence shown here is derived from an EMBL/GenBank/DDBJ whole genome shotgun (WGS) entry which is preliminary data.</text>
</comment>
<dbReference type="Gene3D" id="3.20.20.70">
    <property type="entry name" value="Aldolase class I"/>
    <property type="match status" value="1"/>
</dbReference>
<evidence type="ECO:0000256" key="1">
    <source>
        <dbReference type="ARBA" id="ARBA00004761"/>
    </source>
</evidence>
<dbReference type="CDD" id="cd00452">
    <property type="entry name" value="KDPG_aldolase"/>
    <property type="match status" value="1"/>
</dbReference>
<dbReference type="Pfam" id="PF01081">
    <property type="entry name" value="Aldolase"/>
    <property type="match status" value="1"/>
</dbReference>
<sequence>MTILTSPVIPAVVLEDPSRAVDVARALLDGGIGVVEVAARTSASLVSIERIATEVPDIVVGAGTITRTAQAVLAASVGAAFVASAGPTPALLDGILATGIPYLPGCSTAGEAMELQERGLTEVRFFPAEAAGGPAYLGALEGPLPRLRFCATGGITLENAARYLALPNVDAVGGTWIAPADLIKAHDWATITDNARRAVQQLSHRAALPHTLSA</sequence>
<dbReference type="PANTHER" id="PTHR30246:SF1">
    <property type="entry name" value="2-DEHYDRO-3-DEOXY-6-PHOSPHOGALACTONATE ALDOLASE-RELATED"/>
    <property type="match status" value="1"/>
</dbReference>
<keyword evidence="4" id="KW-0456">Lyase</keyword>
<keyword evidence="7" id="KW-1185">Reference proteome</keyword>
<evidence type="ECO:0000256" key="2">
    <source>
        <dbReference type="ARBA" id="ARBA00006906"/>
    </source>
</evidence>
<evidence type="ECO:0000313" key="7">
    <source>
        <dbReference type="Proteomes" id="UP000655410"/>
    </source>
</evidence>
<name>A0ABQ2N6F0_9ACTN</name>
<protein>
    <submittedName>
        <fullName evidence="6">2-dehydro-3-deoxy-phosphogluconate aldolase</fullName>
    </submittedName>
</protein>
<comment type="subunit">
    <text evidence="3">Homotrimer.</text>
</comment>
<proteinExistence type="inferred from homology"/>
<dbReference type="NCBIfam" id="TIGR01182">
    <property type="entry name" value="eda"/>
    <property type="match status" value="1"/>
</dbReference>